<gene>
    <name evidence="1" type="ORF">Tci_447737</name>
</gene>
<protein>
    <submittedName>
        <fullName evidence="1">RNA-directed DNA polymerase, eukaryota, reverse transcriptase zinc-binding domain protein</fullName>
    </submittedName>
</protein>
<reference evidence="1" key="1">
    <citation type="journal article" date="2019" name="Sci. Rep.">
        <title>Draft genome of Tanacetum cinerariifolium, the natural source of mosquito coil.</title>
        <authorList>
            <person name="Yamashiro T."/>
            <person name="Shiraishi A."/>
            <person name="Satake H."/>
            <person name="Nakayama K."/>
        </authorList>
    </citation>
    <scope>NUCLEOTIDE SEQUENCE</scope>
</reference>
<accession>A0A699HVP9</accession>
<keyword evidence="1" id="KW-0808">Transferase</keyword>
<dbReference type="GO" id="GO:0003964">
    <property type="term" value="F:RNA-directed DNA polymerase activity"/>
    <property type="evidence" value="ECO:0007669"/>
    <property type="project" value="UniProtKB-KW"/>
</dbReference>
<dbReference type="AlphaFoldDB" id="A0A699HVP9"/>
<proteinExistence type="predicted"/>
<dbReference type="EMBL" id="BKCJ010206847">
    <property type="protein sequence ID" value="GEY75763.1"/>
    <property type="molecule type" value="Genomic_DNA"/>
</dbReference>
<name>A0A699HVP9_TANCI</name>
<comment type="caution">
    <text evidence="1">The sequence shown here is derived from an EMBL/GenBank/DDBJ whole genome shotgun (WGS) entry which is preliminary data.</text>
</comment>
<organism evidence="1">
    <name type="scientific">Tanacetum cinerariifolium</name>
    <name type="common">Dalmatian daisy</name>
    <name type="synonym">Chrysanthemum cinerariifolium</name>
    <dbReference type="NCBI Taxonomy" id="118510"/>
    <lineage>
        <taxon>Eukaryota</taxon>
        <taxon>Viridiplantae</taxon>
        <taxon>Streptophyta</taxon>
        <taxon>Embryophyta</taxon>
        <taxon>Tracheophyta</taxon>
        <taxon>Spermatophyta</taxon>
        <taxon>Magnoliopsida</taxon>
        <taxon>eudicotyledons</taxon>
        <taxon>Gunneridae</taxon>
        <taxon>Pentapetalae</taxon>
        <taxon>asterids</taxon>
        <taxon>campanulids</taxon>
        <taxon>Asterales</taxon>
        <taxon>Asteraceae</taxon>
        <taxon>Asteroideae</taxon>
        <taxon>Anthemideae</taxon>
        <taxon>Anthemidinae</taxon>
        <taxon>Tanacetum</taxon>
    </lineage>
</organism>
<keyword evidence="1" id="KW-0548">Nucleotidyltransferase</keyword>
<sequence length="242" mass="27553">MNSYTFMIPDVDVEVEGEEVVSRMEMACLLRFGMINGALNFLLSNTYLLETSILKDTNSKTVLLTWRLIVAGRGLKVAPQAPNIALVPAPNLVESQLDVLKWRDYGGKFLKFSVKCAWEALRPRGNEDIIAYLQPMAHRRNVISIIGRLLVAAASYFMWVERNNRLFKNVRRSSDDIRDIIMATLGVFRDIPIILCGNKVNIDNKQVHARHLLPDLLPPQVKFDIEAQTLRKEEHEIALELP</sequence>
<evidence type="ECO:0000313" key="1">
    <source>
        <dbReference type="EMBL" id="GEY75763.1"/>
    </source>
</evidence>
<keyword evidence="1" id="KW-0695">RNA-directed DNA polymerase</keyword>